<evidence type="ECO:0000313" key="3">
    <source>
        <dbReference type="Proteomes" id="UP000784435"/>
    </source>
</evidence>
<reference evidence="2" key="1">
    <citation type="journal article" date="2021" name="PeerJ">
        <title>Extensive microbial diversity within the chicken gut microbiome revealed by metagenomics and culture.</title>
        <authorList>
            <person name="Gilroy R."/>
            <person name="Ravi A."/>
            <person name="Getino M."/>
            <person name="Pursley I."/>
            <person name="Horton D.L."/>
            <person name="Alikhan N.F."/>
            <person name="Baker D."/>
            <person name="Gharbi K."/>
            <person name="Hall N."/>
            <person name="Watson M."/>
            <person name="Adriaenssens E.M."/>
            <person name="Foster-Nyarko E."/>
            <person name="Jarju S."/>
            <person name="Secka A."/>
            <person name="Antonio M."/>
            <person name="Oren A."/>
            <person name="Chaudhuri R.R."/>
            <person name="La Ragione R."/>
            <person name="Hildebrand F."/>
            <person name="Pallen M.J."/>
        </authorList>
    </citation>
    <scope>NUCLEOTIDE SEQUENCE</scope>
    <source>
        <strain evidence="2">ChiGjej5B5-7349</strain>
    </source>
</reference>
<comment type="caution">
    <text evidence="2">The sequence shown here is derived from an EMBL/GenBank/DDBJ whole genome shotgun (WGS) entry which is preliminary data.</text>
</comment>
<dbReference type="InterPro" id="IPR036188">
    <property type="entry name" value="FAD/NAD-bd_sf"/>
</dbReference>
<gene>
    <name evidence="2" type="ORF">K8V08_09025</name>
</gene>
<feature type="region of interest" description="Disordered" evidence="1">
    <location>
        <begin position="1"/>
        <end position="60"/>
    </location>
</feature>
<name>A0A921MED5_9MICO</name>
<feature type="compositionally biased region" description="Low complexity" evidence="1">
    <location>
        <begin position="1"/>
        <end position="19"/>
    </location>
</feature>
<evidence type="ECO:0000256" key="1">
    <source>
        <dbReference type="SAM" id="MobiDB-lite"/>
    </source>
</evidence>
<dbReference type="AlphaFoldDB" id="A0A921MED5"/>
<dbReference type="Proteomes" id="UP000784435">
    <property type="component" value="Unassembled WGS sequence"/>
</dbReference>
<proteinExistence type="predicted"/>
<dbReference type="Gene3D" id="3.50.50.60">
    <property type="entry name" value="FAD/NAD(P)-binding domain"/>
    <property type="match status" value="1"/>
</dbReference>
<accession>A0A921MED5</accession>
<organism evidence="2 3">
    <name type="scientific">Brevibacterium senegalense</name>
    <dbReference type="NCBI Taxonomy" id="1033736"/>
    <lineage>
        <taxon>Bacteria</taxon>
        <taxon>Bacillati</taxon>
        <taxon>Actinomycetota</taxon>
        <taxon>Actinomycetes</taxon>
        <taxon>Micrococcales</taxon>
        <taxon>Brevibacteriaceae</taxon>
        <taxon>Brevibacterium</taxon>
    </lineage>
</organism>
<evidence type="ECO:0000313" key="2">
    <source>
        <dbReference type="EMBL" id="HJG80538.1"/>
    </source>
</evidence>
<reference evidence="2" key="2">
    <citation type="submission" date="2021-09" db="EMBL/GenBank/DDBJ databases">
        <authorList>
            <person name="Gilroy R."/>
        </authorList>
    </citation>
    <scope>NUCLEOTIDE SEQUENCE</scope>
    <source>
        <strain evidence="2">ChiGjej5B5-7349</strain>
    </source>
</reference>
<dbReference type="EMBL" id="DYUK01000192">
    <property type="protein sequence ID" value="HJG80538.1"/>
    <property type="molecule type" value="Genomic_DNA"/>
</dbReference>
<sequence>MTETTTQSQSADSQPAPASGEARPSSEATTASGAGPQPTAGVQPTAEAPRTSAARERQISTSVLVVGTGGSGLRAAIELREQGV</sequence>
<feature type="non-terminal residue" evidence="2">
    <location>
        <position position="84"/>
    </location>
</feature>
<protein>
    <submittedName>
        <fullName evidence="2">Succinate dehydrogenase</fullName>
    </submittedName>
</protein>
<dbReference type="SUPFAM" id="SSF51971">
    <property type="entry name" value="Nucleotide-binding domain"/>
    <property type="match status" value="1"/>
</dbReference>